<feature type="transmembrane region" description="Helical" evidence="5">
    <location>
        <begin position="88"/>
        <end position="108"/>
    </location>
</feature>
<gene>
    <name evidence="8" type="primary">LOC106180195</name>
</gene>
<dbReference type="PANTHER" id="PTHR24064">
    <property type="entry name" value="SOLUTE CARRIER FAMILY 22 MEMBER"/>
    <property type="match status" value="1"/>
</dbReference>
<dbReference type="InterPro" id="IPR036259">
    <property type="entry name" value="MFS_trans_sf"/>
</dbReference>
<feature type="transmembrane region" description="Helical" evidence="5">
    <location>
        <begin position="12"/>
        <end position="30"/>
    </location>
</feature>
<dbReference type="Pfam" id="PF00083">
    <property type="entry name" value="Sugar_tr"/>
    <property type="match status" value="1"/>
</dbReference>
<evidence type="ECO:0000256" key="4">
    <source>
        <dbReference type="ARBA" id="ARBA00023136"/>
    </source>
</evidence>
<dbReference type="Gene3D" id="1.20.1250.20">
    <property type="entry name" value="MFS general substrate transporter like domains"/>
    <property type="match status" value="1"/>
</dbReference>
<dbReference type="InterPro" id="IPR005828">
    <property type="entry name" value="MFS_sugar_transport-like"/>
</dbReference>
<feature type="transmembrane region" description="Helical" evidence="5">
    <location>
        <begin position="183"/>
        <end position="203"/>
    </location>
</feature>
<dbReference type="RefSeq" id="XP_013419562.1">
    <property type="nucleotide sequence ID" value="XM_013564108.1"/>
</dbReference>
<dbReference type="AlphaFoldDB" id="A0A1S3KAP3"/>
<feature type="transmembrane region" description="Helical" evidence="5">
    <location>
        <begin position="120"/>
        <end position="139"/>
    </location>
</feature>
<reference evidence="8" key="1">
    <citation type="submission" date="2025-08" db="UniProtKB">
        <authorList>
            <consortium name="RefSeq"/>
        </authorList>
    </citation>
    <scope>IDENTIFICATION</scope>
    <source>
        <tissue evidence="8">Gonads</tissue>
    </source>
</reference>
<feature type="transmembrane region" description="Helical" evidence="5">
    <location>
        <begin position="247"/>
        <end position="267"/>
    </location>
</feature>
<evidence type="ECO:0000313" key="7">
    <source>
        <dbReference type="Proteomes" id="UP000085678"/>
    </source>
</evidence>
<proteinExistence type="predicted"/>
<dbReference type="KEGG" id="lak:106180195"/>
<comment type="subcellular location">
    <subcellularLocation>
        <location evidence="1">Membrane</location>
        <topology evidence="1">Multi-pass membrane protein</topology>
    </subcellularLocation>
</comment>
<feature type="transmembrane region" description="Helical" evidence="5">
    <location>
        <begin position="215"/>
        <end position="235"/>
    </location>
</feature>
<feature type="transmembrane region" description="Helical" evidence="5">
    <location>
        <begin position="151"/>
        <end position="171"/>
    </location>
</feature>
<dbReference type="GO" id="GO:0016020">
    <property type="term" value="C:membrane"/>
    <property type="evidence" value="ECO:0007669"/>
    <property type="project" value="UniProtKB-SubCell"/>
</dbReference>
<sequence length="310" mass="34595">MAFFLRDWRHLQITISALLFLLAFTLFWCLPESPRWLLTKGRKKIAEKILRRTARINGTEFPEGLVEKVEIKKPPSTSARALLHAPNLMIKLLLIIVNWIVIDMAYYGIFLHAGNMSGNLYLNVLFYSLVEFPACALCFTIDRFGRKRPYIMCVVIGGLSCLSTLLVQYYASDELESTKYTKIALSVVGKLGVSAAYCILYIWSIEIFPTVIRNFCLGVGAVFAGVGSILSPIIVRDLKVESIGKDTLPLVIFGAMSIFGAICTIPLPETAKRDLPETIADAEKFPLGLKCTADDSEYQKPPLVDETTRV</sequence>
<dbReference type="Proteomes" id="UP000085678">
    <property type="component" value="Unplaced"/>
</dbReference>
<keyword evidence="4 5" id="KW-0472">Membrane</keyword>
<dbReference type="GO" id="GO:0022857">
    <property type="term" value="F:transmembrane transporter activity"/>
    <property type="evidence" value="ECO:0007669"/>
    <property type="project" value="InterPro"/>
</dbReference>
<evidence type="ECO:0000256" key="3">
    <source>
        <dbReference type="ARBA" id="ARBA00022989"/>
    </source>
</evidence>
<keyword evidence="7" id="KW-1185">Reference proteome</keyword>
<evidence type="ECO:0000256" key="2">
    <source>
        <dbReference type="ARBA" id="ARBA00022692"/>
    </source>
</evidence>
<keyword evidence="2 5" id="KW-0812">Transmembrane</keyword>
<dbReference type="InParanoid" id="A0A1S3KAP3"/>
<keyword evidence="3 5" id="KW-1133">Transmembrane helix</keyword>
<accession>A0A1S3KAP3</accession>
<dbReference type="OrthoDB" id="5296287at2759"/>
<dbReference type="SUPFAM" id="SSF103473">
    <property type="entry name" value="MFS general substrate transporter"/>
    <property type="match status" value="1"/>
</dbReference>
<name>A0A1S3KAP3_LINAN</name>
<dbReference type="GeneID" id="106180195"/>
<dbReference type="InterPro" id="IPR020846">
    <property type="entry name" value="MFS_dom"/>
</dbReference>
<protein>
    <submittedName>
        <fullName evidence="8">Organic cation transporter protein-like</fullName>
    </submittedName>
</protein>
<dbReference type="PROSITE" id="PS50850">
    <property type="entry name" value="MFS"/>
    <property type="match status" value="1"/>
</dbReference>
<organism evidence="7 8">
    <name type="scientific">Lingula anatina</name>
    <name type="common">Brachiopod</name>
    <name type="synonym">Lingula unguis</name>
    <dbReference type="NCBI Taxonomy" id="7574"/>
    <lineage>
        <taxon>Eukaryota</taxon>
        <taxon>Metazoa</taxon>
        <taxon>Spiralia</taxon>
        <taxon>Lophotrochozoa</taxon>
        <taxon>Brachiopoda</taxon>
        <taxon>Linguliformea</taxon>
        <taxon>Lingulata</taxon>
        <taxon>Lingulida</taxon>
        <taxon>Linguloidea</taxon>
        <taxon>Lingulidae</taxon>
        <taxon>Lingula</taxon>
    </lineage>
</organism>
<evidence type="ECO:0000256" key="1">
    <source>
        <dbReference type="ARBA" id="ARBA00004141"/>
    </source>
</evidence>
<feature type="domain" description="Major facilitator superfamily (MFS) profile" evidence="6">
    <location>
        <begin position="1"/>
        <end position="272"/>
    </location>
</feature>
<evidence type="ECO:0000313" key="8">
    <source>
        <dbReference type="RefSeq" id="XP_013419562.1"/>
    </source>
</evidence>
<evidence type="ECO:0000256" key="5">
    <source>
        <dbReference type="SAM" id="Phobius"/>
    </source>
</evidence>
<evidence type="ECO:0000259" key="6">
    <source>
        <dbReference type="PROSITE" id="PS50850"/>
    </source>
</evidence>